<keyword evidence="2" id="KW-1185">Reference proteome</keyword>
<proteinExistence type="predicted"/>
<accession>A0A2V5KUJ0</accession>
<reference evidence="1 2" key="1">
    <citation type="submission" date="2018-05" db="EMBL/GenBank/DDBJ databases">
        <title>Paenibacillus flagellatus sp. nov., isolated from selenium mineral soil.</title>
        <authorList>
            <person name="Dai X."/>
        </authorList>
    </citation>
    <scope>NUCLEOTIDE SEQUENCE [LARGE SCALE GENOMIC DNA]</scope>
    <source>
        <strain evidence="1 2">DXL2</strain>
    </source>
</reference>
<protein>
    <recommendedName>
        <fullName evidence="3">YgiT-type zinc finger domain-containing protein</fullName>
    </recommendedName>
</protein>
<dbReference type="EMBL" id="QJVJ01000008">
    <property type="protein sequence ID" value="PYI53036.1"/>
    <property type="molecule type" value="Genomic_DNA"/>
</dbReference>
<name>A0A2V5KUJ0_9BACL</name>
<evidence type="ECO:0008006" key="3">
    <source>
        <dbReference type="Google" id="ProtNLM"/>
    </source>
</evidence>
<comment type="caution">
    <text evidence="1">The sequence shown here is derived from an EMBL/GenBank/DDBJ whole genome shotgun (WGS) entry which is preliminary data.</text>
</comment>
<evidence type="ECO:0000313" key="1">
    <source>
        <dbReference type="EMBL" id="PYI53036.1"/>
    </source>
</evidence>
<evidence type="ECO:0000313" key="2">
    <source>
        <dbReference type="Proteomes" id="UP000247476"/>
    </source>
</evidence>
<dbReference type="OrthoDB" id="2381339at2"/>
<dbReference type="AlphaFoldDB" id="A0A2V5KUJ0"/>
<organism evidence="1 2">
    <name type="scientific">Paenibacillus flagellatus</name>
    <dbReference type="NCBI Taxonomy" id="2211139"/>
    <lineage>
        <taxon>Bacteria</taxon>
        <taxon>Bacillati</taxon>
        <taxon>Bacillota</taxon>
        <taxon>Bacilli</taxon>
        <taxon>Bacillales</taxon>
        <taxon>Paenibacillaceae</taxon>
        <taxon>Paenibacillus</taxon>
    </lineage>
</organism>
<gene>
    <name evidence="1" type="ORF">DLM86_18730</name>
</gene>
<sequence length="144" mass="16131">MSFCCGAGMIGTKGTLRHVDTHIHNVPLLFCPVCHRIEVHYMVESEYEILAEYAHGDGAAEVDFQDYVEDKAEAGLYDNCVNRESDDPADIVSDQIDMALDLLSVAKELGDGEWEEQLKKRLTALNERRNKLQKKAFSAGNRKG</sequence>
<dbReference type="Proteomes" id="UP000247476">
    <property type="component" value="Unassembled WGS sequence"/>
</dbReference>
<dbReference type="RefSeq" id="WP_110841584.1">
    <property type="nucleotide sequence ID" value="NZ_QJVJ01000008.1"/>
</dbReference>